<dbReference type="GO" id="GO:0110154">
    <property type="term" value="P:RNA decapping"/>
    <property type="evidence" value="ECO:0007669"/>
    <property type="project" value="TreeGrafter"/>
</dbReference>
<evidence type="ECO:0000313" key="3">
    <source>
        <dbReference type="Proteomes" id="UP000217076"/>
    </source>
</evidence>
<dbReference type="InterPro" id="IPR029052">
    <property type="entry name" value="Metallo-depent_PP-like"/>
</dbReference>
<dbReference type="Proteomes" id="UP000217076">
    <property type="component" value="Unassembled WGS sequence"/>
</dbReference>
<dbReference type="InterPro" id="IPR004843">
    <property type="entry name" value="Calcineurin-like_PHP"/>
</dbReference>
<reference evidence="3" key="1">
    <citation type="submission" date="2016-10" db="EMBL/GenBank/DDBJ databases">
        <authorList>
            <person name="Varghese N."/>
            <person name="Submissions S."/>
        </authorList>
    </citation>
    <scope>NUCLEOTIDE SEQUENCE [LARGE SCALE GENOMIC DNA]</scope>
    <source>
        <strain evidence="3">930I</strain>
    </source>
</reference>
<sequence length="261" mass="27974">MTPHLESGPRQPAPGRLPPGREVIAIGDVHGQRALLDCLLDGLLQRLAGHAEGSVEVVFLGDLVDRGPDSAGVLDRVAAATRHGLGPARVHALMGNHEQMLRRALEHRPGAWEMFLGNGGLATARSLGADAATPQAALAAMARALHGPRRRLLEDTLKSHHRVGDYLCVHAGIDPARRLAAHLARPWDEVEPRHWAWIREPFLNRRAPFEGGVIAVHGHTPAQGPQLCANRLGIDTGAAYDGPLSALWLKDDGLSVIQAVP</sequence>
<dbReference type="GO" id="GO:0005737">
    <property type="term" value="C:cytoplasm"/>
    <property type="evidence" value="ECO:0007669"/>
    <property type="project" value="TreeGrafter"/>
</dbReference>
<keyword evidence="3" id="KW-1185">Reference proteome</keyword>
<protein>
    <submittedName>
        <fullName evidence="2">Serine/threonine protein phosphatase 1</fullName>
    </submittedName>
</protein>
<dbReference type="GO" id="GO:0008803">
    <property type="term" value="F:bis(5'-nucleosyl)-tetraphosphatase (symmetrical) activity"/>
    <property type="evidence" value="ECO:0007669"/>
    <property type="project" value="TreeGrafter"/>
</dbReference>
<dbReference type="PANTHER" id="PTHR42850">
    <property type="entry name" value="METALLOPHOSPHOESTERASE"/>
    <property type="match status" value="1"/>
</dbReference>
<accession>A0A1G7WM11</accession>
<proteinExistence type="predicted"/>
<dbReference type="AlphaFoldDB" id="A0A1G7WM11"/>
<dbReference type="RefSeq" id="WP_092615941.1">
    <property type="nucleotide sequence ID" value="NZ_FNCV01000002.1"/>
</dbReference>
<dbReference type="EMBL" id="FNCV01000002">
    <property type="protein sequence ID" value="SDG72909.1"/>
    <property type="molecule type" value="Genomic_DNA"/>
</dbReference>
<dbReference type="OrthoDB" id="9807890at2"/>
<evidence type="ECO:0000259" key="1">
    <source>
        <dbReference type="Pfam" id="PF00149"/>
    </source>
</evidence>
<dbReference type="SUPFAM" id="SSF56300">
    <property type="entry name" value="Metallo-dependent phosphatases"/>
    <property type="match status" value="1"/>
</dbReference>
<dbReference type="Pfam" id="PF00149">
    <property type="entry name" value="Metallophos"/>
    <property type="match status" value="1"/>
</dbReference>
<dbReference type="InterPro" id="IPR050126">
    <property type="entry name" value="Ap4A_hydrolase"/>
</dbReference>
<dbReference type="STRING" id="83401.SAMN05421742_102249"/>
<name>A0A1G7WM11_9PROT</name>
<dbReference type="Gene3D" id="3.60.21.10">
    <property type="match status" value="1"/>
</dbReference>
<dbReference type="PANTHER" id="PTHR42850:SF4">
    <property type="entry name" value="ZINC-DEPENDENT ENDOPOLYPHOSPHATASE"/>
    <property type="match status" value="1"/>
</dbReference>
<gene>
    <name evidence="2" type="ORF">SAMN05421742_102249</name>
</gene>
<feature type="domain" description="Calcineurin-like phosphoesterase" evidence="1">
    <location>
        <begin position="23"/>
        <end position="231"/>
    </location>
</feature>
<evidence type="ECO:0000313" key="2">
    <source>
        <dbReference type="EMBL" id="SDG72909.1"/>
    </source>
</evidence>
<dbReference type="GO" id="GO:0016791">
    <property type="term" value="F:phosphatase activity"/>
    <property type="evidence" value="ECO:0007669"/>
    <property type="project" value="TreeGrafter"/>
</dbReference>
<organism evidence="2 3">
    <name type="scientific">Roseospirillum parvum</name>
    <dbReference type="NCBI Taxonomy" id="83401"/>
    <lineage>
        <taxon>Bacteria</taxon>
        <taxon>Pseudomonadati</taxon>
        <taxon>Pseudomonadota</taxon>
        <taxon>Alphaproteobacteria</taxon>
        <taxon>Rhodospirillales</taxon>
        <taxon>Rhodospirillaceae</taxon>
        <taxon>Roseospirillum</taxon>
    </lineage>
</organism>